<keyword evidence="5 6" id="KW-0472">Membrane</keyword>
<organism evidence="8 9">
    <name type="scientific">Corticicoccus populi</name>
    <dbReference type="NCBI Taxonomy" id="1812821"/>
    <lineage>
        <taxon>Bacteria</taxon>
        <taxon>Bacillati</taxon>
        <taxon>Bacillota</taxon>
        <taxon>Bacilli</taxon>
        <taxon>Bacillales</taxon>
        <taxon>Staphylococcaceae</taxon>
        <taxon>Corticicoccus</taxon>
    </lineage>
</organism>
<gene>
    <name evidence="8" type="ORF">ACFSX4_07330</name>
</gene>
<feature type="domain" description="EamA" evidence="7">
    <location>
        <begin position="147"/>
        <end position="276"/>
    </location>
</feature>
<evidence type="ECO:0000313" key="8">
    <source>
        <dbReference type="EMBL" id="MFD2830281.1"/>
    </source>
</evidence>
<dbReference type="PANTHER" id="PTHR22911:SF6">
    <property type="entry name" value="SOLUTE CARRIER FAMILY 35 MEMBER G1"/>
    <property type="match status" value="1"/>
</dbReference>
<evidence type="ECO:0000256" key="6">
    <source>
        <dbReference type="SAM" id="Phobius"/>
    </source>
</evidence>
<feature type="transmembrane region" description="Helical" evidence="6">
    <location>
        <begin position="97"/>
        <end position="114"/>
    </location>
</feature>
<dbReference type="PANTHER" id="PTHR22911">
    <property type="entry name" value="ACYL-MALONYL CONDENSING ENZYME-RELATED"/>
    <property type="match status" value="1"/>
</dbReference>
<feature type="transmembrane region" description="Helical" evidence="6">
    <location>
        <begin position="236"/>
        <end position="253"/>
    </location>
</feature>
<dbReference type="SUPFAM" id="SSF103481">
    <property type="entry name" value="Multidrug resistance efflux transporter EmrE"/>
    <property type="match status" value="2"/>
</dbReference>
<feature type="domain" description="EamA" evidence="7">
    <location>
        <begin position="6"/>
        <end position="137"/>
    </location>
</feature>
<protein>
    <submittedName>
        <fullName evidence="8">DMT family transporter</fullName>
    </submittedName>
</protein>
<proteinExistence type="inferred from homology"/>
<dbReference type="InterPro" id="IPR000620">
    <property type="entry name" value="EamA_dom"/>
</dbReference>
<evidence type="ECO:0000313" key="9">
    <source>
        <dbReference type="Proteomes" id="UP001597519"/>
    </source>
</evidence>
<evidence type="ECO:0000256" key="5">
    <source>
        <dbReference type="ARBA" id="ARBA00023136"/>
    </source>
</evidence>
<dbReference type="Pfam" id="PF00892">
    <property type="entry name" value="EamA"/>
    <property type="match status" value="2"/>
</dbReference>
<dbReference type="Proteomes" id="UP001597519">
    <property type="component" value="Unassembled WGS sequence"/>
</dbReference>
<feature type="transmembrane region" description="Helical" evidence="6">
    <location>
        <begin position="203"/>
        <end position="229"/>
    </location>
</feature>
<keyword evidence="3 6" id="KW-0812">Transmembrane</keyword>
<feature type="transmembrane region" description="Helical" evidence="6">
    <location>
        <begin position="177"/>
        <end position="197"/>
    </location>
</feature>
<dbReference type="RefSeq" id="WP_377773059.1">
    <property type="nucleotide sequence ID" value="NZ_JBHUOQ010000001.1"/>
</dbReference>
<evidence type="ECO:0000256" key="2">
    <source>
        <dbReference type="ARBA" id="ARBA00007362"/>
    </source>
</evidence>
<feature type="transmembrane region" description="Helical" evidence="6">
    <location>
        <begin position="67"/>
        <end position="85"/>
    </location>
</feature>
<comment type="caution">
    <text evidence="8">The sequence shown here is derived from an EMBL/GenBank/DDBJ whole genome shotgun (WGS) entry which is preliminary data.</text>
</comment>
<name>A0ABW5WU14_9STAP</name>
<comment type="subcellular location">
    <subcellularLocation>
        <location evidence="1">Endomembrane system</location>
        <topology evidence="1">Multi-pass membrane protein</topology>
    </subcellularLocation>
</comment>
<feature type="transmembrane region" description="Helical" evidence="6">
    <location>
        <begin position="146"/>
        <end position="165"/>
    </location>
</feature>
<evidence type="ECO:0000256" key="4">
    <source>
        <dbReference type="ARBA" id="ARBA00022989"/>
    </source>
</evidence>
<feature type="transmembrane region" description="Helical" evidence="6">
    <location>
        <begin position="259"/>
        <end position="276"/>
    </location>
</feature>
<comment type="similarity">
    <text evidence="2">Belongs to the EamA transporter family.</text>
</comment>
<reference evidence="9" key="1">
    <citation type="journal article" date="2019" name="Int. J. Syst. Evol. Microbiol.">
        <title>The Global Catalogue of Microorganisms (GCM) 10K type strain sequencing project: providing services to taxonomists for standard genome sequencing and annotation.</title>
        <authorList>
            <consortium name="The Broad Institute Genomics Platform"/>
            <consortium name="The Broad Institute Genome Sequencing Center for Infectious Disease"/>
            <person name="Wu L."/>
            <person name="Ma J."/>
        </authorList>
    </citation>
    <scope>NUCLEOTIDE SEQUENCE [LARGE SCALE GENOMIC DNA]</scope>
    <source>
        <strain evidence="9">KCTC 33575</strain>
    </source>
</reference>
<evidence type="ECO:0000256" key="1">
    <source>
        <dbReference type="ARBA" id="ARBA00004127"/>
    </source>
</evidence>
<evidence type="ECO:0000256" key="3">
    <source>
        <dbReference type="ARBA" id="ARBA00022692"/>
    </source>
</evidence>
<dbReference type="InterPro" id="IPR037185">
    <property type="entry name" value="EmrE-like"/>
</dbReference>
<keyword evidence="9" id="KW-1185">Reference proteome</keyword>
<dbReference type="EMBL" id="JBHUOQ010000001">
    <property type="protein sequence ID" value="MFD2830281.1"/>
    <property type="molecule type" value="Genomic_DNA"/>
</dbReference>
<feature type="transmembrane region" description="Helical" evidence="6">
    <location>
        <begin position="38"/>
        <end position="55"/>
    </location>
</feature>
<sequence>MNNTTKGIIALIISSLGFSIMAFCVKYSGDLPTVQKTFFRNFIAMLIALFLVIRHKEKLFGKKENQGLLMLRSVLGLIGVLLNFFTIDRMVLSDADILNKLSPFFTILLCAYFLKEYVHKFQLWSIIIAFIGAIFIIKPSLSSDTLYALIGVLGALCAAGAYTVLRVLGSREKYYTVVFYFSGFSSLVLLPFFIWYYEPMTMNQFLILICSGIAAAAGQFGLTIAYSYAPAKEISIFFYSTILFTALFSIIVFNEIPDILSLTGYVIIFGASYYMFMKNRPPKRTA</sequence>
<accession>A0ABW5WU14</accession>
<keyword evidence="4 6" id="KW-1133">Transmembrane helix</keyword>
<evidence type="ECO:0000259" key="7">
    <source>
        <dbReference type="Pfam" id="PF00892"/>
    </source>
</evidence>
<feature type="transmembrane region" description="Helical" evidence="6">
    <location>
        <begin position="121"/>
        <end position="140"/>
    </location>
</feature>